<keyword evidence="2" id="KW-1185">Reference proteome</keyword>
<dbReference type="OrthoDB" id="5615887at2"/>
<name>A0A8J3E8E7_9GAMM</name>
<reference evidence="1" key="2">
    <citation type="submission" date="2020-09" db="EMBL/GenBank/DDBJ databases">
        <authorList>
            <person name="Sun Q."/>
            <person name="Zhou Y."/>
        </authorList>
    </citation>
    <scope>NUCLEOTIDE SEQUENCE</scope>
    <source>
        <strain evidence="1">CGMCC 1.15758</strain>
    </source>
</reference>
<dbReference type="Pfam" id="PF23130">
    <property type="entry name" value="IcmW"/>
    <property type="match status" value="1"/>
</dbReference>
<dbReference type="InterPro" id="IPR057079">
    <property type="entry name" value="IcmW-like"/>
</dbReference>
<gene>
    <name evidence="1" type="ORF">GCM10010995_08160</name>
</gene>
<comment type="caution">
    <text evidence="1">The sequence shown here is derived from an EMBL/GenBank/DDBJ whole genome shotgun (WGS) entry which is preliminary data.</text>
</comment>
<evidence type="ECO:0000313" key="2">
    <source>
        <dbReference type="Proteomes" id="UP000636949"/>
    </source>
</evidence>
<dbReference type="Proteomes" id="UP000636949">
    <property type="component" value="Unassembled WGS sequence"/>
</dbReference>
<proteinExistence type="predicted"/>
<reference evidence="1" key="1">
    <citation type="journal article" date="2014" name="Int. J. Syst. Evol. Microbiol.">
        <title>Complete genome sequence of Corynebacterium casei LMG S-19264T (=DSM 44701T), isolated from a smear-ripened cheese.</title>
        <authorList>
            <consortium name="US DOE Joint Genome Institute (JGI-PGF)"/>
            <person name="Walter F."/>
            <person name="Albersmeier A."/>
            <person name="Kalinowski J."/>
            <person name="Ruckert C."/>
        </authorList>
    </citation>
    <scope>NUCLEOTIDE SEQUENCE</scope>
    <source>
        <strain evidence="1">CGMCC 1.15758</strain>
    </source>
</reference>
<dbReference type="AlphaFoldDB" id="A0A8J3E8E7"/>
<sequence>MSLHDEINSYWTSFSNAYINDLLDAFEQIEIDDNDFSFDDGDYHELEIFFEQSYIWPVTKENVIRIIEVANMLPTKILMYYMQHLAEENAEMFNEFYTIINGESNNDFQYLLKRCISFEKCQIITKIMCYERLHILEKVLTRTMDEVS</sequence>
<accession>A0A8J3E8E7</accession>
<dbReference type="EMBL" id="BMJS01000006">
    <property type="protein sequence ID" value="GGF93396.1"/>
    <property type="molecule type" value="Genomic_DNA"/>
</dbReference>
<dbReference type="RefSeq" id="WP_117001845.1">
    <property type="nucleotide sequence ID" value="NZ_BMJS01000006.1"/>
</dbReference>
<protein>
    <submittedName>
        <fullName evidence="1">Uncharacterized protein</fullName>
    </submittedName>
</protein>
<organism evidence="1 2">
    <name type="scientific">Cysteiniphilum litorale</name>
    <dbReference type="NCBI Taxonomy" id="2056700"/>
    <lineage>
        <taxon>Bacteria</taxon>
        <taxon>Pseudomonadati</taxon>
        <taxon>Pseudomonadota</taxon>
        <taxon>Gammaproteobacteria</taxon>
        <taxon>Thiotrichales</taxon>
        <taxon>Fastidiosibacteraceae</taxon>
        <taxon>Cysteiniphilum</taxon>
    </lineage>
</organism>
<evidence type="ECO:0000313" key="1">
    <source>
        <dbReference type="EMBL" id="GGF93396.1"/>
    </source>
</evidence>